<comment type="caution">
    <text evidence="18">The sequence shown here is derived from an EMBL/GenBank/DDBJ whole genome shotgun (WGS) entry which is preliminary data.</text>
</comment>
<evidence type="ECO:0000256" key="7">
    <source>
        <dbReference type="ARBA" id="ARBA00019179"/>
    </source>
</evidence>
<dbReference type="InterPro" id="IPR024567">
    <property type="entry name" value="RNase_HII/HIII_dom"/>
</dbReference>
<keyword evidence="8 14" id="KW-0963">Cytoplasm</keyword>
<dbReference type="SUPFAM" id="SSF53098">
    <property type="entry name" value="Ribonuclease H-like"/>
    <property type="match status" value="1"/>
</dbReference>
<feature type="binding site" evidence="14 15">
    <location>
        <position position="77"/>
    </location>
    <ligand>
        <name>a divalent metal cation</name>
        <dbReference type="ChEBI" id="CHEBI:60240"/>
    </ligand>
</feature>
<reference evidence="18 19" key="1">
    <citation type="journal article" date="2004" name="Extremophiles">
        <title>Halobacillus locisalis sp. nov., a halophilic bacterium isolated from a marine solar saltern of the Yellow Sea in Korea.</title>
        <authorList>
            <person name="Yoon J.H."/>
            <person name="Kang K.H."/>
            <person name="Oh T.K."/>
            <person name="Park Y.H."/>
        </authorList>
    </citation>
    <scope>NUCLEOTIDE SEQUENCE [LARGE SCALE GENOMIC DNA]</scope>
    <source>
        <strain evidence="18 19">KCTC 3788</strain>
    </source>
</reference>
<dbReference type="InterPro" id="IPR012337">
    <property type="entry name" value="RNaseH-like_sf"/>
</dbReference>
<dbReference type="Proteomes" id="UP000571017">
    <property type="component" value="Unassembled WGS sequence"/>
</dbReference>
<evidence type="ECO:0000256" key="1">
    <source>
        <dbReference type="ARBA" id="ARBA00000077"/>
    </source>
</evidence>
<evidence type="ECO:0000256" key="6">
    <source>
        <dbReference type="ARBA" id="ARBA00012180"/>
    </source>
</evidence>
<dbReference type="InterPro" id="IPR001352">
    <property type="entry name" value="RNase_HII/HIII"/>
</dbReference>
<dbReference type="GO" id="GO:0043137">
    <property type="term" value="P:DNA replication, removal of RNA primer"/>
    <property type="evidence" value="ECO:0007669"/>
    <property type="project" value="TreeGrafter"/>
</dbReference>
<proteinExistence type="inferred from homology"/>
<dbReference type="NCBIfam" id="NF000595">
    <property type="entry name" value="PRK00015.1-3"/>
    <property type="match status" value="1"/>
</dbReference>
<dbReference type="PANTHER" id="PTHR10954">
    <property type="entry name" value="RIBONUCLEASE H2 SUBUNIT A"/>
    <property type="match status" value="1"/>
</dbReference>
<evidence type="ECO:0000256" key="10">
    <source>
        <dbReference type="ARBA" id="ARBA00022723"/>
    </source>
</evidence>
<comment type="catalytic activity">
    <reaction evidence="1 14 15 16">
        <text>Endonucleolytic cleavage to 5'-phosphomonoester.</text>
        <dbReference type="EC" id="3.1.26.4"/>
    </reaction>
</comment>
<evidence type="ECO:0000256" key="14">
    <source>
        <dbReference type="HAMAP-Rule" id="MF_00052"/>
    </source>
</evidence>
<dbReference type="EC" id="3.1.26.4" evidence="6 14"/>
<comment type="subcellular location">
    <subcellularLocation>
        <location evidence="4 14">Cytoplasm</location>
    </subcellularLocation>
</comment>
<organism evidence="18 19">
    <name type="scientific">Halobacillus locisalis</name>
    <dbReference type="NCBI Taxonomy" id="220753"/>
    <lineage>
        <taxon>Bacteria</taxon>
        <taxon>Bacillati</taxon>
        <taxon>Bacillota</taxon>
        <taxon>Bacilli</taxon>
        <taxon>Bacillales</taxon>
        <taxon>Bacillaceae</taxon>
        <taxon>Halobacillus</taxon>
    </lineage>
</organism>
<evidence type="ECO:0000256" key="12">
    <source>
        <dbReference type="ARBA" id="ARBA00022801"/>
    </source>
</evidence>
<dbReference type="GO" id="GO:0032299">
    <property type="term" value="C:ribonuclease H2 complex"/>
    <property type="evidence" value="ECO:0007669"/>
    <property type="project" value="TreeGrafter"/>
</dbReference>
<evidence type="ECO:0000256" key="9">
    <source>
        <dbReference type="ARBA" id="ARBA00022722"/>
    </source>
</evidence>
<feature type="binding site" evidence="14 15">
    <location>
        <position position="168"/>
    </location>
    <ligand>
        <name>a divalent metal cation</name>
        <dbReference type="ChEBI" id="CHEBI:60240"/>
    </ligand>
</feature>
<evidence type="ECO:0000313" key="19">
    <source>
        <dbReference type="Proteomes" id="UP000571017"/>
    </source>
</evidence>
<dbReference type="GO" id="GO:0003723">
    <property type="term" value="F:RNA binding"/>
    <property type="evidence" value="ECO:0007669"/>
    <property type="project" value="UniProtKB-UniRule"/>
</dbReference>
<dbReference type="Pfam" id="PF01351">
    <property type="entry name" value="RNase_HII"/>
    <property type="match status" value="1"/>
</dbReference>
<dbReference type="PROSITE" id="PS51975">
    <property type="entry name" value="RNASE_H_2"/>
    <property type="match status" value="1"/>
</dbReference>
<comment type="cofactor">
    <cofactor evidence="14 15">
        <name>Mn(2+)</name>
        <dbReference type="ChEBI" id="CHEBI:29035"/>
    </cofactor>
    <cofactor evidence="14 15">
        <name>Mg(2+)</name>
        <dbReference type="ChEBI" id="CHEBI:18420"/>
    </cofactor>
    <text evidence="14 15">Manganese or magnesium. Binds 1 divalent metal ion per monomer in the absence of substrate. May bind a second metal ion after substrate binding.</text>
</comment>
<keyword evidence="19" id="KW-1185">Reference proteome</keyword>
<dbReference type="AlphaFoldDB" id="A0A838CQ61"/>
<dbReference type="Gene3D" id="3.30.420.10">
    <property type="entry name" value="Ribonuclease H-like superfamily/Ribonuclease H"/>
    <property type="match status" value="1"/>
</dbReference>
<feature type="binding site" evidence="14 15">
    <location>
        <position position="78"/>
    </location>
    <ligand>
        <name>a divalent metal cation</name>
        <dbReference type="ChEBI" id="CHEBI:60240"/>
    </ligand>
</feature>
<dbReference type="GO" id="GO:0004523">
    <property type="term" value="F:RNA-DNA hybrid ribonuclease activity"/>
    <property type="evidence" value="ECO:0007669"/>
    <property type="project" value="UniProtKB-UniRule"/>
</dbReference>
<evidence type="ECO:0000256" key="15">
    <source>
        <dbReference type="PROSITE-ProRule" id="PRU01319"/>
    </source>
</evidence>
<dbReference type="GO" id="GO:0030145">
    <property type="term" value="F:manganese ion binding"/>
    <property type="evidence" value="ECO:0007669"/>
    <property type="project" value="UniProtKB-UniRule"/>
</dbReference>
<accession>A0A838CQ61</accession>
<dbReference type="RefSeq" id="WP_181471144.1">
    <property type="nucleotide sequence ID" value="NZ_JACEFG010000001.1"/>
</dbReference>
<comment type="function">
    <text evidence="3 14 16">Endonuclease that specifically degrades the RNA of RNA-DNA hybrids.</text>
</comment>
<evidence type="ECO:0000256" key="4">
    <source>
        <dbReference type="ARBA" id="ARBA00004496"/>
    </source>
</evidence>
<dbReference type="HAMAP" id="MF_00052_B">
    <property type="entry name" value="RNase_HII_B"/>
    <property type="match status" value="1"/>
</dbReference>
<dbReference type="FunFam" id="3.30.420.10:FF:000006">
    <property type="entry name" value="Ribonuclease HII"/>
    <property type="match status" value="1"/>
</dbReference>
<name>A0A838CQ61_9BACI</name>
<evidence type="ECO:0000256" key="2">
    <source>
        <dbReference type="ARBA" id="ARBA00001946"/>
    </source>
</evidence>
<evidence type="ECO:0000256" key="16">
    <source>
        <dbReference type="RuleBase" id="RU003515"/>
    </source>
</evidence>
<evidence type="ECO:0000256" key="11">
    <source>
        <dbReference type="ARBA" id="ARBA00022759"/>
    </source>
</evidence>
<evidence type="ECO:0000259" key="17">
    <source>
        <dbReference type="PROSITE" id="PS51975"/>
    </source>
</evidence>
<evidence type="ECO:0000256" key="8">
    <source>
        <dbReference type="ARBA" id="ARBA00022490"/>
    </source>
</evidence>
<dbReference type="GO" id="GO:0005737">
    <property type="term" value="C:cytoplasm"/>
    <property type="evidence" value="ECO:0007669"/>
    <property type="project" value="UniProtKB-SubCell"/>
</dbReference>
<dbReference type="GO" id="GO:0006298">
    <property type="term" value="P:mismatch repair"/>
    <property type="evidence" value="ECO:0007669"/>
    <property type="project" value="TreeGrafter"/>
</dbReference>
<feature type="domain" description="RNase H type-2" evidence="17">
    <location>
        <begin position="71"/>
        <end position="259"/>
    </location>
</feature>
<protein>
    <recommendedName>
        <fullName evidence="7 14">Ribonuclease HII</fullName>
        <shortName evidence="14">RNase HII</shortName>
        <ecNumber evidence="6 14">3.1.26.4</ecNumber>
    </recommendedName>
</protein>
<dbReference type="CDD" id="cd07182">
    <property type="entry name" value="RNase_HII_bacteria_HII_like"/>
    <property type="match status" value="1"/>
</dbReference>
<dbReference type="EMBL" id="JACEFG010000001">
    <property type="protein sequence ID" value="MBA2174130.1"/>
    <property type="molecule type" value="Genomic_DNA"/>
</dbReference>
<keyword evidence="10 14" id="KW-0479">Metal-binding</keyword>
<evidence type="ECO:0000313" key="18">
    <source>
        <dbReference type="EMBL" id="MBA2174130.1"/>
    </source>
</evidence>
<dbReference type="NCBIfam" id="NF000594">
    <property type="entry name" value="PRK00015.1-1"/>
    <property type="match status" value="1"/>
</dbReference>
<evidence type="ECO:0000256" key="3">
    <source>
        <dbReference type="ARBA" id="ARBA00004065"/>
    </source>
</evidence>
<comment type="similarity">
    <text evidence="5 14 16">Belongs to the RNase HII family.</text>
</comment>
<evidence type="ECO:0000256" key="5">
    <source>
        <dbReference type="ARBA" id="ARBA00007383"/>
    </source>
</evidence>
<dbReference type="InterPro" id="IPR022898">
    <property type="entry name" value="RNase_HII"/>
</dbReference>
<gene>
    <name evidence="14" type="primary">rnhB</name>
    <name evidence="18" type="ORF">H0266_04355</name>
</gene>
<keyword evidence="12 14" id="KW-0378">Hydrolase</keyword>
<keyword evidence="11 14" id="KW-0255">Endonuclease</keyword>
<evidence type="ECO:0000256" key="13">
    <source>
        <dbReference type="ARBA" id="ARBA00023211"/>
    </source>
</evidence>
<keyword evidence="13 14" id="KW-0464">Manganese</keyword>
<comment type="cofactor">
    <cofactor evidence="2">
        <name>Mg(2+)</name>
        <dbReference type="ChEBI" id="CHEBI:18420"/>
    </cofactor>
</comment>
<sequence>MTTMTIKEIKKKLEAGQFSIEEMESFKQDSRKGVQRIVAQYETKRQKRAELKAQFETMKGFEYKAKRNGKTAIAGIDEAGRGPLAGPVVAGAVILPDDFYLEGLNDSKKLSLTKRESFYKIIKEETDWGVGIVSNEEIDRMNIYQATKLAMMRAVEGLKRYPDHLLIDAMELEEVESEVSLVKGDQRSVSIAAASVIAKVTRDHYMAELHKSYPMYQFASNQGYGTSDHIDALMAHGPSPYHRHSFAPVREATVRSGDR</sequence>
<dbReference type="PANTHER" id="PTHR10954:SF18">
    <property type="entry name" value="RIBONUCLEASE HII"/>
    <property type="match status" value="1"/>
</dbReference>
<keyword evidence="9 14" id="KW-0540">Nuclease</keyword>
<dbReference type="InterPro" id="IPR036397">
    <property type="entry name" value="RNaseH_sf"/>
</dbReference>